<keyword evidence="2" id="KW-0238">DNA-binding</keyword>
<dbReference type="InterPro" id="IPR009057">
    <property type="entry name" value="Homeodomain-like_sf"/>
</dbReference>
<sequence length="269" mass="31852">MNQIFETFKPRNTLVAKYVDYYYLDLKPFNLENQFDCFPHFNNTISLYKSHIRSANGDLTFKHNAQPIQIFTPIRQQILHVKQMGPVHRIVIVFHPLGINQFYNSLNLSRLTTEYSFFATDELFDFFATTAIEELTALLDQSLVKRHKSFYHEILQRAIGIILNNCRELSVTQLSNELNISRQHLNRLFQHHLGISVKKFHEIAWFRATMNRKLNGFKGNFTDIAYEFNYADQSHFNKIYKKFTRNSPKSFFSKGTILGNEDTYWHIYS</sequence>
<organism evidence="5 6">
    <name type="scientific">Olivibacter ginsenosidimutans</name>
    <dbReference type="NCBI Taxonomy" id="1176537"/>
    <lineage>
        <taxon>Bacteria</taxon>
        <taxon>Pseudomonadati</taxon>
        <taxon>Bacteroidota</taxon>
        <taxon>Sphingobacteriia</taxon>
        <taxon>Sphingobacteriales</taxon>
        <taxon>Sphingobacteriaceae</taxon>
        <taxon>Olivibacter</taxon>
    </lineage>
</organism>
<dbReference type="PANTHER" id="PTHR43280:SF2">
    <property type="entry name" value="HTH-TYPE TRANSCRIPTIONAL REGULATOR EXSA"/>
    <property type="match status" value="1"/>
</dbReference>
<keyword evidence="1" id="KW-0805">Transcription regulation</keyword>
<proteinExistence type="predicted"/>
<dbReference type="EMBL" id="BAABIQ010000006">
    <property type="protein sequence ID" value="GAA4785891.1"/>
    <property type="molecule type" value="Genomic_DNA"/>
</dbReference>
<dbReference type="InterPro" id="IPR018060">
    <property type="entry name" value="HTH_AraC"/>
</dbReference>
<accession>A0ABP9AVA3</accession>
<keyword evidence="3" id="KW-0804">Transcription</keyword>
<reference evidence="6" key="1">
    <citation type="journal article" date="2019" name="Int. J. Syst. Evol. Microbiol.">
        <title>The Global Catalogue of Microorganisms (GCM) 10K type strain sequencing project: providing services to taxonomists for standard genome sequencing and annotation.</title>
        <authorList>
            <consortium name="The Broad Institute Genomics Platform"/>
            <consortium name="The Broad Institute Genome Sequencing Center for Infectious Disease"/>
            <person name="Wu L."/>
            <person name="Ma J."/>
        </authorList>
    </citation>
    <scope>NUCLEOTIDE SEQUENCE [LARGE SCALE GENOMIC DNA]</scope>
    <source>
        <strain evidence="6">JCM 18200</strain>
    </source>
</reference>
<dbReference type="PROSITE" id="PS01124">
    <property type="entry name" value="HTH_ARAC_FAMILY_2"/>
    <property type="match status" value="1"/>
</dbReference>
<dbReference type="Gene3D" id="1.10.10.60">
    <property type="entry name" value="Homeodomain-like"/>
    <property type="match status" value="1"/>
</dbReference>
<evidence type="ECO:0000313" key="6">
    <source>
        <dbReference type="Proteomes" id="UP001501411"/>
    </source>
</evidence>
<comment type="caution">
    <text evidence="5">The sequence shown here is derived from an EMBL/GenBank/DDBJ whole genome shotgun (WGS) entry which is preliminary data.</text>
</comment>
<gene>
    <name evidence="5" type="ORF">GCM10023231_12230</name>
</gene>
<name>A0ABP9AVA3_9SPHI</name>
<evidence type="ECO:0000313" key="5">
    <source>
        <dbReference type="EMBL" id="GAA4785891.1"/>
    </source>
</evidence>
<dbReference type="PANTHER" id="PTHR43280">
    <property type="entry name" value="ARAC-FAMILY TRANSCRIPTIONAL REGULATOR"/>
    <property type="match status" value="1"/>
</dbReference>
<protein>
    <recommendedName>
        <fullName evidence="4">HTH araC/xylS-type domain-containing protein</fullName>
    </recommendedName>
</protein>
<evidence type="ECO:0000256" key="1">
    <source>
        <dbReference type="ARBA" id="ARBA00023015"/>
    </source>
</evidence>
<dbReference type="RefSeq" id="WP_345230851.1">
    <property type="nucleotide sequence ID" value="NZ_BAABIQ010000006.1"/>
</dbReference>
<dbReference type="SMART" id="SM00342">
    <property type="entry name" value="HTH_ARAC"/>
    <property type="match status" value="1"/>
</dbReference>
<dbReference type="SUPFAM" id="SSF46689">
    <property type="entry name" value="Homeodomain-like"/>
    <property type="match status" value="2"/>
</dbReference>
<evidence type="ECO:0000256" key="3">
    <source>
        <dbReference type="ARBA" id="ARBA00023163"/>
    </source>
</evidence>
<feature type="domain" description="HTH araC/xylS-type" evidence="4">
    <location>
        <begin position="156"/>
        <end position="254"/>
    </location>
</feature>
<evidence type="ECO:0000256" key="2">
    <source>
        <dbReference type="ARBA" id="ARBA00023125"/>
    </source>
</evidence>
<dbReference type="Pfam" id="PF12833">
    <property type="entry name" value="HTH_18"/>
    <property type="match status" value="1"/>
</dbReference>
<dbReference type="Proteomes" id="UP001501411">
    <property type="component" value="Unassembled WGS sequence"/>
</dbReference>
<evidence type="ECO:0000259" key="4">
    <source>
        <dbReference type="PROSITE" id="PS01124"/>
    </source>
</evidence>
<keyword evidence="6" id="KW-1185">Reference proteome</keyword>